<dbReference type="PROSITE" id="PS00211">
    <property type="entry name" value="ABC_TRANSPORTER_1"/>
    <property type="match status" value="1"/>
</dbReference>
<dbReference type="GO" id="GO:0005524">
    <property type="term" value="F:ATP binding"/>
    <property type="evidence" value="ECO:0007669"/>
    <property type="project" value="UniProtKB-UniRule"/>
</dbReference>
<protein>
    <recommendedName>
        <fullName evidence="7">Quaternary amine transport ATP-binding protein</fullName>
        <ecNumber evidence="7">7.6.2.9</ecNumber>
    </recommendedName>
</protein>
<accession>A0A8J2Z0K0</accession>
<evidence type="ECO:0000256" key="4">
    <source>
        <dbReference type="ARBA" id="ARBA00022840"/>
    </source>
</evidence>
<dbReference type="Pfam" id="PF00005">
    <property type="entry name" value="ABC_tran"/>
    <property type="match status" value="1"/>
</dbReference>
<evidence type="ECO:0000256" key="1">
    <source>
        <dbReference type="ARBA" id="ARBA00005417"/>
    </source>
</evidence>
<dbReference type="InterPro" id="IPR003593">
    <property type="entry name" value="AAA+_ATPase"/>
</dbReference>
<dbReference type="NCBIfam" id="TIGR01186">
    <property type="entry name" value="proV"/>
    <property type="match status" value="1"/>
</dbReference>
<dbReference type="GO" id="GO:0016887">
    <property type="term" value="F:ATP hydrolysis activity"/>
    <property type="evidence" value="ECO:0007669"/>
    <property type="project" value="UniProtKB-UniRule"/>
</dbReference>
<feature type="domain" description="ABC transporter" evidence="9">
    <location>
        <begin position="47"/>
        <end position="283"/>
    </location>
</feature>
<evidence type="ECO:0000259" key="9">
    <source>
        <dbReference type="PROSITE" id="PS50893"/>
    </source>
</evidence>
<feature type="compositionally biased region" description="Polar residues" evidence="8">
    <location>
        <begin position="362"/>
        <end position="384"/>
    </location>
</feature>
<gene>
    <name evidence="10" type="ORF">GCM10011611_61900</name>
</gene>
<dbReference type="GO" id="GO:0006970">
    <property type="term" value="P:response to osmotic stress"/>
    <property type="evidence" value="ECO:0007669"/>
    <property type="project" value="UniProtKB-ARBA"/>
</dbReference>
<feature type="region of interest" description="Disordered" evidence="8">
    <location>
        <begin position="359"/>
        <end position="384"/>
    </location>
</feature>
<keyword evidence="2 7" id="KW-0813">Transport</keyword>
<comment type="subunit">
    <text evidence="6">The complex is probably composed of two ATP-binding proteins (TmoW), two transmembrane proteins (TmoV) and a solute-binding protein (TmoX).</text>
</comment>
<comment type="similarity">
    <text evidence="1 7">Belongs to the ABC transporter superfamily.</text>
</comment>
<evidence type="ECO:0000256" key="7">
    <source>
        <dbReference type="RuleBase" id="RU369116"/>
    </source>
</evidence>
<dbReference type="InterPro" id="IPR003439">
    <property type="entry name" value="ABC_transporter-like_ATP-bd"/>
</dbReference>
<dbReference type="InterPro" id="IPR017871">
    <property type="entry name" value="ABC_transporter-like_CS"/>
</dbReference>
<dbReference type="PROSITE" id="PS50893">
    <property type="entry name" value="ABC_TRANSPORTER_2"/>
    <property type="match status" value="1"/>
</dbReference>
<keyword evidence="11" id="KW-1185">Reference proteome</keyword>
<dbReference type="Proteomes" id="UP000646365">
    <property type="component" value="Unassembled WGS sequence"/>
</dbReference>
<dbReference type="GO" id="GO:0006865">
    <property type="term" value="P:amino acid transport"/>
    <property type="evidence" value="ECO:0007669"/>
    <property type="project" value="UniProtKB-UniRule"/>
</dbReference>
<comment type="caution">
    <text evidence="10">The sequence shown here is derived from an EMBL/GenBank/DDBJ whole genome shotgun (WGS) entry which is preliminary data.</text>
</comment>
<evidence type="ECO:0000256" key="3">
    <source>
        <dbReference type="ARBA" id="ARBA00022741"/>
    </source>
</evidence>
<name>A0A8J2Z0K0_9PROT</name>
<dbReference type="GO" id="GO:0005886">
    <property type="term" value="C:plasma membrane"/>
    <property type="evidence" value="ECO:0007669"/>
    <property type="project" value="UniProtKB-SubCell"/>
</dbReference>
<dbReference type="Gene3D" id="3.40.50.300">
    <property type="entry name" value="P-loop containing nucleotide triphosphate hydrolases"/>
    <property type="match status" value="1"/>
</dbReference>
<evidence type="ECO:0000256" key="6">
    <source>
        <dbReference type="ARBA" id="ARBA00061968"/>
    </source>
</evidence>
<dbReference type="SMART" id="SM00382">
    <property type="entry name" value="AAA"/>
    <property type="match status" value="1"/>
</dbReference>
<dbReference type="EC" id="7.6.2.9" evidence="7"/>
<dbReference type="InterPro" id="IPR051921">
    <property type="entry name" value="ABC_osmolyte_uptake_ATP-bind"/>
</dbReference>
<sequence length="384" mass="41626">MGAAYSGIGVPRMARNIQSDASIEIRELFKIFGASPARHVEAVRNGLSKTELGRNHGHVLALNNISIAMPAGKIQVIMGLSGSGKSTLIRHINRLVEPTSGSIVIDGRDILDMGELELREFRRNRTAMVFQKFALLPHRTVIENVTFGLEVRGMPKAKARDVGMAWIERVGLHGFDARYPHELSGGMQQRVGLARALSNDAAILLMDEAYSALDPLIRTDMQTVLLDLQAELKKTIVFITHDLDEALRLGDQIAILRDGEVVQQGTSQDIVLRPADNYVMDFVKGVNRARVVRVETVMKPLGRAYPTGDTTIPAGAAIEDAMRMVVHGPDTEVVVVGSTGQPVGLVSLRELAGALISPGGSLPQNLGPQATTTTEPARSQRSRL</sequence>
<evidence type="ECO:0000256" key="2">
    <source>
        <dbReference type="ARBA" id="ARBA00022448"/>
    </source>
</evidence>
<keyword evidence="7" id="KW-1003">Cell membrane</keyword>
<reference evidence="10" key="2">
    <citation type="submission" date="2020-09" db="EMBL/GenBank/DDBJ databases">
        <authorList>
            <person name="Sun Q."/>
            <person name="Zhou Y."/>
        </authorList>
    </citation>
    <scope>NUCLEOTIDE SEQUENCE</scope>
    <source>
        <strain evidence="10">CGMCC 1.15725</strain>
    </source>
</reference>
<dbReference type="AlphaFoldDB" id="A0A8J2Z0K0"/>
<keyword evidence="7" id="KW-0472">Membrane</keyword>
<keyword evidence="7" id="KW-0997">Cell inner membrane</keyword>
<evidence type="ECO:0000313" key="11">
    <source>
        <dbReference type="Proteomes" id="UP000646365"/>
    </source>
</evidence>
<organism evidence="10 11">
    <name type="scientific">Aliidongia dinghuensis</name>
    <dbReference type="NCBI Taxonomy" id="1867774"/>
    <lineage>
        <taxon>Bacteria</taxon>
        <taxon>Pseudomonadati</taxon>
        <taxon>Pseudomonadota</taxon>
        <taxon>Alphaproteobacteria</taxon>
        <taxon>Rhodospirillales</taxon>
        <taxon>Dongiaceae</taxon>
        <taxon>Aliidongia</taxon>
    </lineage>
</organism>
<dbReference type="InterPro" id="IPR027417">
    <property type="entry name" value="P-loop_NTPase"/>
</dbReference>
<dbReference type="SUPFAM" id="SSF52540">
    <property type="entry name" value="P-loop containing nucleoside triphosphate hydrolases"/>
    <property type="match status" value="1"/>
</dbReference>
<dbReference type="FunFam" id="3.40.50.300:FF:000201">
    <property type="entry name" value="Glycine betaine/L-proline ABC transporter ATP-binding protein"/>
    <property type="match status" value="1"/>
</dbReference>
<dbReference type="GO" id="GO:0031460">
    <property type="term" value="P:glycine betaine transport"/>
    <property type="evidence" value="ECO:0007669"/>
    <property type="project" value="InterPro"/>
</dbReference>
<evidence type="ECO:0000256" key="5">
    <source>
        <dbReference type="ARBA" id="ARBA00051811"/>
    </source>
</evidence>
<proteinExistence type="inferred from homology"/>
<dbReference type="InterPro" id="IPR005892">
    <property type="entry name" value="Gly-betaine_transp_ATP-bd"/>
</dbReference>
<keyword evidence="3 7" id="KW-0547">Nucleotide-binding</keyword>
<dbReference type="PANTHER" id="PTHR43869:SF1">
    <property type="entry name" value="GLYCINE BETAINE_PROLINE BETAINE TRANSPORT SYSTEM ATP-BINDING PROTEIN PROV"/>
    <property type="match status" value="1"/>
</dbReference>
<dbReference type="RefSeq" id="WP_229744090.1">
    <property type="nucleotide sequence ID" value="NZ_BMJQ01000025.1"/>
</dbReference>
<dbReference type="GO" id="GO:0015418">
    <property type="term" value="F:ABC-type quaternary ammonium compound transporting activity"/>
    <property type="evidence" value="ECO:0007669"/>
    <property type="project" value="UniProtKB-EC"/>
</dbReference>
<reference evidence="10" key="1">
    <citation type="journal article" date="2014" name="Int. J. Syst. Evol. Microbiol.">
        <title>Complete genome sequence of Corynebacterium casei LMG S-19264T (=DSM 44701T), isolated from a smear-ripened cheese.</title>
        <authorList>
            <consortium name="US DOE Joint Genome Institute (JGI-PGF)"/>
            <person name="Walter F."/>
            <person name="Albersmeier A."/>
            <person name="Kalinowski J."/>
            <person name="Ruckert C."/>
        </authorList>
    </citation>
    <scope>NUCLEOTIDE SEQUENCE</scope>
    <source>
        <strain evidence="10">CGMCC 1.15725</strain>
    </source>
</reference>
<dbReference type="EMBL" id="BMJQ01000025">
    <property type="protein sequence ID" value="GGF47112.1"/>
    <property type="molecule type" value="Genomic_DNA"/>
</dbReference>
<comment type="subunit">
    <text evidence="7">The complex is probably composed of two ATP-binding proteins, two transmembrane proteins and a solute-binding protein.</text>
</comment>
<comment type="catalytic activity">
    <reaction evidence="5">
        <text>a quaternary ammonium(out) + ATP + H2O = a quaternary ammonium(in) + ADP + phosphate + H(+)</text>
        <dbReference type="Rhea" id="RHEA:11036"/>
        <dbReference type="ChEBI" id="CHEBI:15377"/>
        <dbReference type="ChEBI" id="CHEBI:15378"/>
        <dbReference type="ChEBI" id="CHEBI:30616"/>
        <dbReference type="ChEBI" id="CHEBI:35267"/>
        <dbReference type="ChEBI" id="CHEBI:43474"/>
        <dbReference type="ChEBI" id="CHEBI:456216"/>
        <dbReference type="EC" id="7.6.2.9"/>
    </reaction>
    <physiologicalReaction direction="left-to-right" evidence="5">
        <dbReference type="Rhea" id="RHEA:11037"/>
    </physiologicalReaction>
</comment>
<keyword evidence="4 7" id="KW-0067">ATP-binding</keyword>
<dbReference type="PANTHER" id="PTHR43869">
    <property type="entry name" value="GLYCINE BETAINE/PROLINE BETAINE TRANSPORT SYSTEM ATP-BINDING PROTEIN PROV"/>
    <property type="match status" value="1"/>
</dbReference>
<evidence type="ECO:0000256" key="8">
    <source>
        <dbReference type="SAM" id="MobiDB-lite"/>
    </source>
</evidence>
<comment type="subcellular location">
    <subcellularLocation>
        <location evidence="7">Cell inner membrane</location>
        <topology evidence="7">Peripheral membrane protein</topology>
    </subcellularLocation>
</comment>
<evidence type="ECO:0000313" key="10">
    <source>
        <dbReference type="EMBL" id="GGF47112.1"/>
    </source>
</evidence>